<name>A0A1I8A7N0_9BILA</name>
<proteinExistence type="predicted"/>
<feature type="chain" id="PRO_5009314365" evidence="1">
    <location>
        <begin position="17"/>
        <end position="199"/>
    </location>
</feature>
<sequence>MFQLTVLVLAIYATRATCGLGGKSFHEQSSSHLDSNDTDEGFIFVTTCDERNSESRRSHLSVTLEGTLGNVTVNATYFDTIEPFRVENSVGEARFVHIESTPPSDSNSQTNYKRVTIGFGQRIYKLHMNDKCDQSSEYWTSDNSLSIWESSIRCEMRDVLCDMNTDLPIGKGLSNSTRTPTVHLFLRNGITFYKTKMHH</sequence>
<reference evidence="3" key="1">
    <citation type="submission" date="2016-11" db="UniProtKB">
        <authorList>
            <consortium name="WormBaseParasite"/>
        </authorList>
    </citation>
    <scope>IDENTIFICATION</scope>
</reference>
<evidence type="ECO:0000313" key="2">
    <source>
        <dbReference type="Proteomes" id="UP000095287"/>
    </source>
</evidence>
<protein>
    <submittedName>
        <fullName evidence="3">NTR domain-containing protein</fullName>
    </submittedName>
</protein>
<dbReference type="AlphaFoldDB" id="A0A1I8A7N0"/>
<keyword evidence="1" id="KW-0732">Signal</keyword>
<feature type="signal peptide" evidence="1">
    <location>
        <begin position="1"/>
        <end position="16"/>
    </location>
</feature>
<accession>A0A1I8A7N0</accession>
<evidence type="ECO:0000256" key="1">
    <source>
        <dbReference type="SAM" id="SignalP"/>
    </source>
</evidence>
<dbReference type="Proteomes" id="UP000095287">
    <property type="component" value="Unplaced"/>
</dbReference>
<evidence type="ECO:0000313" key="3">
    <source>
        <dbReference type="WBParaSite" id="L893_g33822.t1"/>
    </source>
</evidence>
<keyword evidence="2" id="KW-1185">Reference proteome</keyword>
<organism evidence="2 3">
    <name type="scientific">Steinernema glaseri</name>
    <dbReference type="NCBI Taxonomy" id="37863"/>
    <lineage>
        <taxon>Eukaryota</taxon>
        <taxon>Metazoa</taxon>
        <taxon>Ecdysozoa</taxon>
        <taxon>Nematoda</taxon>
        <taxon>Chromadorea</taxon>
        <taxon>Rhabditida</taxon>
        <taxon>Tylenchina</taxon>
        <taxon>Panagrolaimomorpha</taxon>
        <taxon>Strongyloidoidea</taxon>
        <taxon>Steinernematidae</taxon>
        <taxon>Steinernema</taxon>
    </lineage>
</organism>
<dbReference type="WBParaSite" id="L893_g33822.t1">
    <property type="protein sequence ID" value="L893_g33822.t1"/>
    <property type="gene ID" value="L893_g33822"/>
</dbReference>